<dbReference type="Proteomes" id="UP000464214">
    <property type="component" value="Chromosome"/>
</dbReference>
<feature type="transmembrane region" description="Helical" evidence="1">
    <location>
        <begin position="33"/>
        <end position="53"/>
    </location>
</feature>
<keyword evidence="1" id="KW-0472">Membrane</keyword>
<dbReference type="EMBL" id="CP047897">
    <property type="protein sequence ID" value="QHL87874.1"/>
    <property type="molecule type" value="Genomic_DNA"/>
</dbReference>
<protein>
    <submittedName>
        <fullName evidence="2">Uncharacterized protein</fullName>
    </submittedName>
</protein>
<feature type="transmembrane region" description="Helical" evidence="1">
    <location>
        <begin position="94"/>
        <end position="116"/>
    </location>
</feature>
<organism evidence="2 3">
    <name type="scientific">Nibribacter ruber</name>
    <dbReference type="NCBI Taxonomy" id="2698458"/>
    <lineage>
        <taxon>Bacteria</taxon>
        <taxon>Pseudomonadati</taxon>
        <taxon>Bacteroidota</taxon>
        <taxon>Cytophagia</taxon>
        <taxon>Cytophagales</taxon>
        <taxon>Hymenobacteraceae</taxon>
        <taxon>Nibribacter</taxon>
    </lineage>
</organism>
<evidence type="ECO:0000313" key="3">
    <source>
        <dbReference type="Proteomes" id="UP000464214"/>
    </source>
</evidence>
<proteinExistence type="predicted"/>
<gene>
    <name evidence="2" type="ORF">GU926_10695</name>
</gene>
<keyword evidence="1" id="KW-1133">Transmembrane helix</keyword>
<name>A0A6P1NZG4_9BACT</name>
<dbReference type="AlphaFoldDB" id="A0A6P1NZG4"/>
<evidence type="ECO:0000256" key="1">
    <source>
        <dbReference type="SAM" id="Phobius"/>
    </source>
</evidence>
<keyword evidence="1" id="KW-0812">Transmembrane</keyword>
<feature type="transmembrane region" description="Helical" evidence="1">
    <location>
        <begin position="65"/>
        <end position="88"/>
    </location>
</feature>
<reference evidence="2 3" key="1">
    <citation type="submission" date="2020-01" db="EMBL/GenBank/DDBJ databases">
        <authorList>
            <person name="Kim M."/>
        </authorList>
    </citation>
    <scope>NUCLEOTIDE SEQUENCE [LARGE SCALE GENOMIC DNA]</scope>
    <source>
        <strain evidence="2 3">BT10</strain>
    </source>
</reference>
<keyword evidence="3" id="KW-1185">Reference proteome</keyword>
<sequence length="127" mass="15039">MNFIRGLVLITGLVVMVASGFIAFAGNEYVHPLIWWMVGFFVFVTGFAHYVAHMGLKHDQEHLHAYYYASMGVRMVFVIIAIFIYRYFNEERVIQFVFNFFVLYFIYTGFEIYSLLSNLRQNSKKQF</sequence>
<evidence type="ECO:0000313" key="2">
    <source>
        <dbReference type="EMBL" id="QHL87874.1"/>
    </source>
</evidence>
<accession>A0A6P1NZG4</accession>
<feature type="transmembrane region" description="Helical" evidence="1">
    <location>
        <begin position="7"/>
        <end position="27"/>
    </location>
</feature>
<dbReference type="RefSeq" id="WP_160691676.1">
    <property type="nucleotide sequence ID" value="NZ_CP047897.1"/>
</dbReference>
<dbReference type="KEGG" id="nib:GU926_10695"/>